<protein>
    <recommendedName>
        <fullName evidence="3">Autophagy-related protein 13</fullName>
    </recommendedName>
</protein>
<dbReference type="AlphaFoldDB" id="A0AAF0F1E5"/>
<dbReference type="Proteomes" id="UP001219933">
    <property type="component" value="Chromosome 5"/>
</dbReference>
<name>A0AAF0F1E5_9BASI</name>
<evidence type="ECO:0000256" key="2">
    <source>
        <dbReference type="ARBA" id="ARBA00023006"/>
    </source>
</evidence>
<keyword evidence="7" id="KW-1185">Reference proteome</keyword>
<feature type="compositionally biased region" description="Basic and acidic residues" evidence="4">
    <location>
        <begin position="404"/>
        <end position="420"/>
    </location>
</feature>
<dbReference type="GO" id="GO:0000407">
    <property type="term" value="C:phagophore assembly site"/>
    <property type="evidence" value="ECO:0007669"/>
    <property type="project" value="TreeGrafter"/>
</dbReference>
<organism evidence="6 7">
    <name type="scientific">Malassezia cuniculi</name>
    <dbReference type="NCBI Taxonomy" id="948313"/>
    <lineage>
        <taxon>Eukaryota</taxon>
        <taxon>Fungi</taxon>
        <taxon>Dikarya</taxon>
        <taxon>Basidiomycota</taxon>
        <taxon>Ustilaginomycotina</taxon>
        <taxon>Malasseziomycetes</taxon>
        <taxon>Malasseziales</taxon>
        <taxon>Malasseziaceae</taxon>
        <taxon>Malassezia</taxon>
    </lineage>
</organism>
<evidence type="ECO:0000313" key="7">
    <source>
        <dbReference type="Proteomes" id="UP001219933"/>
    </source>
</evidence>
<proteinExistence type="inferred from homology"/>
<keyword evidence="2 3" id="KW-0072">Autophagy</keyword>
<dbReference type="GO" id="GO:0000423">
    <property type="term" value="P:mitophagy"/>
    <property type="evidence" value="ECO:0007669"/>
    <property type="project" value="TreeGrafter"/>
</dbReference>
<evidence type="ECO:0000256" key="3">
    <source>
        <dbReference type="RuleBase" id="RU361214"/>
    </source>
</evidence>
<accession>A0AAF0F1E5</accession>
<dbReference type="Gene3D" id="3.30.900.10">
    <property type="entry name" value="HORMA domain"/>
    <property type="match status" value="1"/>
</dbReference>
<comment type="similarity">
    <text evidence="1 3">Belongs to the ATG13 family. Fungi subfamily.</text>
</comment>
<gene>
    <name evidence="6" type="primary">ATG13</name>
    <name evidence="6" type="ORF">MCUN1_003460</name>
</gene>
<dbReference type="PANTHER" id="PTHR13430">
    <property type="match status" value="1"/>
</dbReference>
<dbReference type="InterPro" id="IPR040182">
    <property type="entry name" value="ATG13"/>
</dbReference>
<feature type="compositionally biased region" description="Pro residues" evidence="4">
    <location>
        <begin position="239"/>
        <end position="251"/>
    </location>
</feature>
<dbReference type="GO" id="GO:0034727">
    <property type="term" value="P:piecemeal microautophagy of the nucleus"/>
    <property type="evidence" value="ECO:0007669"/>
    <property type="project" value="TreeGrafter"/>
</dbReference>
<feature type="region of interest" description="Disordered" evidence="4">
    <location>
        <begin position="344"/>
        <end position="370"/>
    </location>
</feature>
<dbReference type="Pfam" id="PF10033">
    <property type="entry name" value="ATG13"/>
    <property type="match status" value="1"/>
</dbReference>
<evidence type="ECO:0000259" key="5">
    <source>
        <dbReference type="Pfam" id="PF10033"/>
    </source>
</evidence>
<reference evidence="6" key="1">
    <citation type="submission" date="2023-03" db="EMBL/GenBank/DDBJ databases">
        <title>Mating type loci evolution in Malassezia.</title>
        <authorList>
            <person name="Coelho M.A."/>
        </authorList>
    </citation>
    <scope>NUCLEOTIDE SEQUENCE</scope>
    <source>
        <strain evidence="6">CBS 11721</strain>
    </source>
</reference>
<feature type="compositionally biased region" description="Basic and acidic residues" evidence="4">
    <location>
        <begin position="344"/>
        <end position="353"/>
    </location>
</feature>
<dbReference type="InterPro" id="IPR036570">
    <property type="entry name" value="HORMA_dom_sf"/>
</dbReference>
<evidence type="ECO:0000256" key="4">
    <source>
        <dbReference type="SAM" id="MobiDB-lite"/>
    </source>
</evidence>
<feature type="region of interest" description="Disordered" evidence="4">
    <location>
        <begin position="403"/>
        <end position="470"/>
    </location>
</feature>
<feature type="compositionally biased region" description="Pro residues" evidence="4">
    <location>
        <begin position="430"/>
        <end position="451"/>
    </location>
</feature>
<evidence type="ECO:0000313" key="6">
    <source>
        <dbReference type="EMBL" id="WFD36577.1"/>
    </source>
</evidence>
<sequence>MTDEPSGVGGRAEALLYRMYCKTLGVAMDARVTQRREGAKTDRWFALEIDEPDAVYTAPWRTRAPPELVIDIVVRTDGLRDGLVLTRRGRPVAGDGAPLLIERWRLALDASRATNMRLPLVYKRAIVHFRTLYALARALPAAALVRRILAARETGDPLGKVEIALEIKTQYTPKPELHTWEMARIDTPHGALLGSVAYTDADLGVMNVAPQIAPLDADLALLARSPRSLTRQPLSSSPAPIPQAPPLPPAQSPLLHLMLGPGQAATGGLQTLFENYVAPVPARTVRSSLGTSLPKSPSSLSTTAQMIPRYTRQPSYRRDTQTYDEVLSPGRASVRSWSQRVEARRQMEQHMARDAPAGPAPGTSAPSGTRLFRRVPVAPALALARPEREGHVTDELTALVTMIDADKGKARPRKAPEKVQRTRTMRPGERQPPLPPPPPPPPPQQHPPPPQRGWDDETAGHLELSLEISR</sequence>
<dbReference type="GO" id="GO:1990316">
    <property type="term" value="C:Atg1/ULK1 kinase complex"/>
    <property type="evidence" value="ECO:0007669"/>
    <property type="project" value="InterPro"/>
</dbReference>
<feature type="domain" description="Autophagy-related protein 13 N-terminal" evidence="5">
    <location>
        <begin position="18"/>
        <end position="157"/>
    </location>
</feature>
<dbReference type="GO" id="GO:0034497">
    <property type="term" value="P:protein localization to phagophore assembly site"/>
    <property type="evidence" value="ECO:0007669"/>
    <property type="project" value="TreeGrafter"/>
</dbReference>
<feature type="region of interest" description="Disordered" evidence="4">
    <location>
        <begin position="230"/>
        <end position="252"/>
    </location>
</feature>
<dbReference type="PANTHER" id="PTHR13430:SF4">
    <property type="entry name" value="AUTOPHAGY-RELATED PROTEIN 13"/>
    <property type="match status" value="1"/>
</dbReference>
<dbReference type="GO" id="GO:0005829">
    <property type="term" value="C:cytosol"/>
    <property type="evidence" value="ECO:0007669"/>
    <property type="project" value="TreeGrafter"/>
</dbReference>
<evidence type="ECO:0000256" key="1">
    <source>
        <dbReference type="ARBA" id="ARBA00005246"/>
    </source>
</evidence>
<dbReference type="EMBL" id="CP119881">
    <property type="protein sequence ID" value="WFD36577.1"/>
    <property type="molecule type" value="Genomic_DNA"/>
</dbReference>
<feature type="compositionally biased region" description="Low complexity" evidence="4">
    <location>
        <begin position="355"/>
        <end position="370"/>
    </location>
</feature>
<dbReference type="InterPro" id="IPR018731">
    <property type="entry name" value="Atg13_N"/>
</dbReference>